<name>A0A7K0EJ14_9BACT</name>
<dbReference type="Gene3D" id="3.50.50.60">
    <property type="entry name" value="FAD/NAD(P)-binding domain"/>
    <property type="match status" value="1"/>
</dbReference>
<feature type="domain" description="Amine oxidase" evidence="1">
    <location>
        <begin position="12"/>
        <end position="374"/>
    </location>
</feature>
<dbReference type="OrthoDB" id="9804542at2"/>
<sequence>MTKQLTIVGGGITGLASAYIAARNGYKVRVLEASGSFGGLLNTFPIGGNRLEHYYHHFFTHDAELNWLIKELGIGNKLVYKKTTMGVYRDGKIFSFNSPVDLLKFSPLSLFDKARFAATSLFLGKLARWEDYENISCMDWLYRYAGQNTTNSLWKPLLDIKFGPYANDVPLAWLIGRLRQRMNSRNRGEEKLGYLQGSLETLLTALLEKLKALSVELINHSMVTRLHVEEGKLIGLSTPKETYSGGEYLFTIPTNYIKKLVQGVDDTLFQRLDKIEYFGAVCVILDLKKPLSQNYWLNIADSGYPFGGIIEHTNFISSELYNNKHIAYLSRYYSREEQIADQSNEEIIATMLPYLKKIYKTFNPDSITNIHVFRTKTAATVCDLNFSQRVSSYKTSIQHLWLANMVHIYPDERSVNNAIRVSAEACRVMGMDTSFIPEGNSLSGKIGRYQ</sequence>
<dbReference type="InterPro" id="IPR050464">
    <property type="entry name" value="Zeta_carotene_desat/Oxidored"/>
</dbReference>
<proteinExistence type="predicted"/>
<comment type="caution">
    <text evidence="2">The sequence shown here is derived from an EMBL/GenBank/DDBJ whole genome shotgun (WGS) entry which is preliminary data.</text>
</comment>
<dbReference type="SUPFAM" id="SSF51905">
    <property type="entry name" value="FAD/NAD(P)-binding domain"/>
    <property type="match status" value="1"/>
</dbReference>
<dbReference type="Proteomes" id="UP000441754">
    <property type="component" value="Unassembled WGS sequence"/>
</dbReference>
<dbReference type="EMBL" id="WJXZ01000004">
    <property type="protein sequence ID" value="MRS61438.1"/>
    <property type="molecule type" value="Genomic_DNA"/>
</dbReference>
<dbReference type="InterPro" id="IPR002937">
    <property type="entry name" value="Amino_oxidase"/>
</dbReference>
<organism evidence="2 3">
    <name type="scientific">Larkinella terrae</name>
    <dbReference type="NCBI Taxonomy" id="2025311"/>
    <lineage>
        <taxon>Bacteria</taxon>
        <taxon>Pseudomonadati</taxon>
        <taxon>Bacteroidota</taxon>
        <taxon>Cytophagia</taxon>
        <taxon>Cytophagales</taxon>
        <taxon>Spirosomataceae</taxon>
        <taxon>Larkinella</taxon>
    </lineage>
</organism>
<dbReference type="Pfam" id="PF01593">
    <property type="entry name" value="Amino_oxidase"/>
    <property type="match status" value="1"/>
</dbReference>
<protein>
    <submittedName>
        <fullName evidence="2">FAD-dependent oxidoreductase</fullName>
    </submittedName>
</protein>
<evidence type="ECO:0000259" key="1">
    <source>
        <dbReference type="Pfam" id="PF01593"/>
    </source>
</evidence>
<gene>
    <name evidence="2" type="ORF">GJJ30_09080</name>
</gene>
<dbReference type="InterPro" id="IPR036188">
    <property type="entry name" value="FAD/NAD-bd_sf"/>
</dbReference>
<evidence type="ECO:0000313" key="3">
    <source>
        <dbReference type="Proteomes" id="UP000441754"/>
    </source>
</evidence>
<reference evidence="2 3" key="1">
    <citation type="journal article" date="2018" name="Antonie Van Leeuwenhoek">
        <title>Larkinella terrae sp. nov., isolated from soil on Jeju Island, South Korea.</title>
        <authorList>
            <person name="Ten L.N."/>
            <person name="Jeon J."/>
            <person name="Park S.J."/>
            <person name="Park S."/>
            <person name="Lee S.Y."/>
            <person name="Kim M.K."/>
            <person name="Jung H.Y."/>
        </authorList>
    </citation>
    <scope>NUCLEOTIDE SEQUENCE [LARGE SCALE GENOMIC DNA]</scope>
    <source>
        <strain evidence="2 3">KCTC 52001</strain>
    </source>
</reference>
<dbReference type="GO" id="GO:0016491">
    <property type="term" value="F:oxidoreductase activity"/>
    <property type="evidence" value="ECO:0007669"/>
    <property type="project" value="InterPro"/>
</dbReference>
<keyword evidence="3" id="KW-1185">Reference proteome</keyword>
<dbReference type="RefSeq" id="WP_154174812.1">
    <property type="nucleotide sequence ID" value="NZ_WJXZ01000004.1"/>
</dbReference>
<dbReference type="PANTHER" id="PTHR42923:SF46">
    <property type="entry name" value="AMINE OXIDASE"/>
    <property type="match status" value="1"/>
</dbReference>
<evidence type="ECO:0000313" key="2">
    <source>
        <dbReference type="EMBL" id="MRS61438.1"/>
    </source>
</evidence>
<dbReference type="NCBIfam" id="NF005560">
    <property type="entry name" value="PRK07233.1"/>
    <property type="match status" value="1"/>
</dbReference>
<dbReference type="PANTHER" id="PTHR42923">
    <property type="entry name" value="PROTOPORPHYRINOGEN OXIDASE"/>
    <property type="match status" value="1"/>
</dbReference>
<accession>A0A7K0EJ14</accession>
<dbReference type="AlphaFoldDB" id="A0A7K0EJ14"/>